<feature type="coiled-coil region" evidence="3">
    <location>
        <begin position="147"/>
        <end position="188"/>
    </location>
</feature>
<evidence type="ECO:0000259" key="5">
    <source>
        <dbReference type="PROSITE" id="PS50217"/>
    </source>
</evidence>
<reference evidence="7" key="1">
    <citation type="submission" date="2016-02" db="EMBL/GenBank/DDBJ databases">
        <title>Draft genome sequence of Microdochium bolleyi, a fungal endophyte of beachgrass.</title>
        <authorList>
            <consortium name="DOE Joint Genome Institute"/>
            <person name="David A.S."/>
            <person name="May G."/>
            <person name="Haridas S."/>
            <person name="Lim J."/>
            <person name="Wang M."/>
            <person name="Labutti K."/>
            <person name="Lipzen A."/>
            <person name="Barry K."/>
            <person name="Grigoriev I.V."/>
        </authorList>
    </citation>
    <scope>NUCLEOTIDE SEQUENCE [LARGE SCALE GENOMIC DNA]</scope>
    <source>
        <strain evidence="7">J235TASD1</strain>
    </source>
</reference>
<protein>
    <recommendedName>
        <fullName evidence="5">BZIP domain-containing protein</fullName>
    </recommendedName>
</protein>
<dbReference type="PROSITE" id="PS00036">
    <property type="entry name" value="BZIP_BASIC"/>
    <property type="match status" value="1"/>
</dbReference>
<keyword evidence="3" id="KW-0175">Coiled coil</keyword>
<dbReference type="InParanoid" id="A0A136IKV2"/>
<dbReference type="InterPro" id="IPR046347">
    <property type="entry name" value="bZIP_sf"/>
</dbReference>
<comment type="subcellular location">
    <subcellularLocation>
        <location evidence="1">Nucleus</location>
    </subcellularLocation>
</comment>
<dbReference type="SMART" id="SM00338">
    <property type="entry name" value="BRLZ"/>
    <property type="match status" value="1"/>
</dbReference>
<dbReference type="InterPro" id="IPR050936">
    <property type="entry name" value="AP-1-like"/>
</dbReference>
<dbReference type="GO" id="GO:0090575">
    <property type="term" value="C:RNA polymerase II transcription regulator complex"/>
    <property type="evidence" value="ECO:0007669"/>
    <property type="project" value="TreeGrafter"/>
</dbReference>
<evidence type="ECO:0000313" key="7">
    <source>
        <dbReference type="Proteomes" id="UP000070501"/>
    </source>
</evidence>
<dbReference type="Pfam" id="PF00170">
    <property type="entry name" value="bZIP_1"/>
    <property type="match status" value="1"/>
</dbReference>
<dbReference type="SUPFAM" id="SSF57959">
    <property type="entry name" value="Leucine zipper domain"/>
    <property type="match status" value="1"/>
</dbReference>
<gene>
    <name evidence="6" type="ORF">Micbo1qcDRAFT_209831</name>
</gene>
<evidence type="ECO:0000256" key="2">
    <source>
        <dbReference type="ARBA" id="ARBA00023242"/>
    </source>
</evidence>
<dbReference type="PANTHER" id="PTHR40621">
    <property type="entry name" value="TRANSCRIPTION FACTOR KAPC-RELATED"/>
    <property type="match status" value="1"/>
</dbReference>
<dbReference type="Gene3D" id="1.20.5.170">
    <property type="match status" value="1"/>
</dbReference>
<dbReference type="PANTHER" id="PTHR40621:SF8">
    <property type="entry name" value="AP-1-LIKE TRANSCRIPTION FACTOR YAP3"/>
    <property type="match status" value="1"/>
</dbReference>
<keyword evidence="2" id="KW-0539">Nucleus</keyword>
<dbReference type="GO" id="GO:0000976">
    <property type="term" value="F:transcription cis-regulatory region binding"/>
    <property type="evidence" value="ECO:0007669"/>
    <property type="project" value="InterPro"/>
</dbReference>
<accession>A0A136IKV2</accession>
<evidence type="ECO:0000256" key="4">
    <source>
        <dbReference type="SAM" id="MobiDB-lite"/>
    </source>
</evidence>
<dbReference type="Proteomes" id="UP000070501">
    <property type="component" value="Unassembled WGS sequence"/>
</dbReference>
<sequence>MDFSQQYFDNSQPSHFTPTAELLFGGLTNFETPQTFPQNFQQFAQFRHQNRPPQIYQQQLHFPSHIDIAAGPPTPPSYSNQSQANNSPFITRESNDPGDIISATKSGPEARRAISNSVEDMTLAQSRRKAQNRAAQRASRQRKEDYVKTMKAKLATLEAALDATTQENERLKRELQRVSIENEVLQTITHAQAR</sequence>
<name>A0A136IKV2_9PEZI</name>
<dbReference type="AlphaFoldDB" id="A0A136IKV2"/>
<evidence type="ECO:0000256" key="1">
    <source>
        <dbReference type="ARBA" id="ARBA00004123"/>
    </source>
</evidence>
<dbReference type="PROSITE" id="PS50217">
    <property type="entry name" value="BZIP"/>
    <property type="match status" value="1"/>
</dbReference>
<feature type="region of interest" description="Disordered" evidence="4">
    <location>
        <begin position="69"/>
        <end position="147"/>
    </location>
</feature>
<organism evidence="6 7">
    <name type="scientific">Microdochium bolleyi</name>
    <dbReference type="NCBI Taxonomy" id="196109"/>
    <lineage>
        <taxon>Eukaryota</taxon>
        <taxon>Fungi</taxon>
        <taxon>Dikarya</taxon>
        <taxon>Ascomycota</taxon>
        <taxon>Pezizomycotina</taxon>
        <taxon>Sordariomycetes</taxon>
        <taxon>Xylariomycetidae</taxon>
        <taxon>Xylariales</taxon>
        <taxon>Microdochiaceae</taxon>
        <taxon>Microdochium</taxon>
    </lineage>
</organism>
<feature type="compositionally biased region" description="Polar residues" evidence="4">
    <location>
        <begin position="77"/>
        <end position="89"/>
    </location>
</feature>
<evidence type="ECO:0000313" key="6">
    <source>
        <dbReference type="EMBL" id="KXJ85590.1"/>
    </source>
</evidence>
<keyword evidence="7" id="KW-1185">Reference proteome</keyword>
<dbReference type="GO" id="GO:0001228">
    <property type="term" value="F:DNA-binding transcription activator activity, RNA polymerase II-specific"/>
    <property type="evidence" value="ECO:0007669"/>
    <property type="project" value="TreeGrafter"/>
</dbReference>
<proteinExistence type="predicted"/>
<dbReference type="InterPro" id="IPR004827">
    <property type="entry name" value="bZIP"/>
</dbReference>
<feature type="domain" description="BZIP" evidence="5">
    <location>
        <begin position="122"/>
        <end position="185"/>
    </location>
</feature>
<evidence type="ECO:0000256" key="3">
    <source>
        <dbReference type="SAM" id="Coils"/>
    </source>
</evidence>
<dbReference type="EMBL" id="KQ964278">
    <property type="protein sequence ID" value="KXJ85590.1"/>
    <property type="molecule type" value="Genomic_DNA"/>
</dbReference>
<dbReference type="FunCoup" id="A0A136IKV2">
    <property type="interactions" value="246"/>
</dbReference>
<dbReference type="CDD" id="cd14688">
    <property type="entry name" value="bZIP_YAP"/>
    <property type="match status" value="1"/>
</dbReference>
<dbReference type="STRING" id="196109.A0A136IKV2"/>